<keyword evidence="5 9" id="KW-0472">Membrane</keyword>
<keyword evidence="3" id="KW-0732">Signal</keyword>
<evidence type="ECO:0000259" key="10">
    <source>
        <dbReference type="PROSITE" id="PS50835"/>
    </source>
</evidence>
<feature type="domain" description="Ig-like" evidence="10">
    <location>
        <begin position="138"/>
        <end position="226"/>
    </location>
</feature>
<dbReference type="Ensembl" id="ENSSPAT00000011942.1">
    <property type="protein sequence ID" value="ENSSPAP00000011737.1"/>
    <property type="gene ID" value="ENSSPAG00000008833.1"/>
</dbReference>
<keyword evidence="9" id="KW-0812">Transmembrane</keyword>
<feature type="domain" description="Ig-like" evidence="10">
    <location>
        <begin position="19"/>
        <end position="113"/>
    </location>
</feature>
<dbReference type="Gene3D" id="2.60.40.10">
    <property type="entry name" value="Immunoglobulins"/>
    <property type="match status" value="2"/>
</dbReference>
<evidence type="ECO:0000256" key="8">
    <source>
        <dbReference type="SAM" id="MobiDB-lite"/>
    </source>
</evidence>
<dbReference type="AlphaFoldDB" id="A0A3B5ADU5"/>
<keyword evidence="4" id="KW-0391">Immunity</keyword>
<feature type="compositionally biased region" description="Basic and acidic residues" evidence="8">
    <location>
        <begin position="320"/>
        <end position="329"/>
    </location>
</feature>
<dbReference type="InterPro" id="IPR003599">
    <property type="entry name" value="Ig_sub"/>
</dbReference>
<dbReference type="GeneTree" id="ENSGT00950000182968"/>
<dbReference type="PANTHER" id="PTHR19433">
    <property type="entry name" value="T-CELL RECEPTOR ALPHA CHAIN V REGION-RELATED"/>
    <property type="match status" value="1"/>
</dbReference>
<dbReference type="GO" id="GO:0002376">
    <property type="term" value="P:immune system process"/>
    <property type="evidence" value="ECO:0007669"/>
    <property type="project" value="UniProtKB-KW"/>
</dbReference>
<evidence type="ECO:0000256" key="9">
    <source>
        <dbReference type="SAM" id="Phobius"/>
    </source>
</evidence>
<keyword evidence="6" id="KW-1015">Disulfide bond</keyword>
<evidence type="ECO:0000256" key="7">
    <source>
        <dbReference type="ARBA" id="ARBA00023180"/>
    </source>
</evidence>
<dbReference type="GO" id="GO:0009617">
    <property type="term" value="P:response to bacterium"/>
    <property type="evidence" value="ECO:0007669"/>
    <property type="project" value="TreeGrafter"/>
</dbReference>
<dbReference type="InterPro" id="IPR003598">
    <property type="entry name" value="Ig_sub2"/>
</dbReference>
<evidence type="ECO:0000256" key="2">
    <source>
        <dbReference type="ARBA" id="ARBA00022475"/>
    </source>
</evidence>
<protein>
    <submittedName>
        <fullName evidence="11">Uncharacterized LOC103361188</fullName>
    </submittedName>
</protein>
<keyword evidence="7" id="KW-0325">Glycoprotein</keyword>
<dbReference type="PANTHER" id="PTHR19433:SF127">
    <property type="entry name" value="NITR9"/>
    <property type="match status" value="1"/>
</dbReference>
<dbReference type="SMART" id="SM00408">
    <property type="entry name" value="IGc2"/>
    <property type="match status" value="1"/>
</dbReference>
<feature type="compositionally biased region" description="Polar residues" evidence="8">
    <location>
        <begin position="330"/>
        <end position="339"/>
    </location>
</feature>
<dbReference type="Pfam" id="PF07686">
    <property type="entry name" value="V-set"/>
    <property type="match status" value="1"/>
</dbReference>
<evidence type="ECO:0000256" key="3">
    <source>
        <dbReference type="ARBA" id="ARBA00022729"/>
    </source>
</evidence>
<evidence type="ECO:0000256" key="5">
    <source>
        <dbReference type="ARBA" id="ARBA00023136"/>
    </source>
</evidence>
<dbReference type="InterPro" id="IPR013106">
    <property type="entry name" value="Ig_V-set"/>
</dbReference>
<dbReference type="InterPro" id="IPR007110">
    <property type="entry name" value="Ig-like_dom"/>
</dbReference>
<dbReference type="PROSITE" id="PS50835">
    <property type="entry name" value="IG_LIKE"/>
    <property type="match status" value="2"/>
</dbReference>
<dbReference type="GO" id="GO:0005886">
    <property type="term" value="C:plasma membrane"/>
    <property type="evidence" value="ECO:0007669"/>
    <property type="project" value="UniProtKB-SubCell"/>
</dbReference>
<proteinExistence type="predicted"/>
<dbReference type="SMART" id="SM00406">
    <property type="entry name" value="IGv"/>
    <property type="match status" value="1"/>
</dbReference>
<dbReference type="STRING" id="144197.ENSSPAP00000011737"/>
<comment type="subcellular location">
    <subcellularLocation>
        <location evidence="1">Cell membrane</location>
    </subcellularLocation>
</comment>
<keyword evidence="9" id="KW-1133">Transmembrane helix</keyword>
<dbReference type="InterPro" id="IPR013783">
    <property type="entry name" value="Ig-like_fold"/>
</dbReference>
<evidence type="ECO:0000313" key="11">
    <source>
        <dbReference type="Ensembl" id="ENSSPAP00000011737.1"/>
    </source>
</evidence>
<reference evidence="11" key="1">
    <citation type="submission" date="2023-09" db="UniProtKB">
        <authorList>
            <consortium name="Ensembl"/>
        </authorList>
    </citation>
    <scope>IDENTIFICATION</scope>
</reference>
<accession>A0A3B5ADU5</accession>
<dbReference type="SMART" id="SM00409">
    <property type="entry name" value="IG"/>
    <property type="match status" value="1"/>
</dbReference>
<feature type="region of interest" description="Disordered" evidence="8">
    <location>
        <begin position="283"/>
        <end position="307"/>
    </location>
</feature>
<name>A0A3B5ADU5_9TELE</name>
<organism evidence="11">
    <name type="scientific">Stegastes partitus</name>
    <name type="common">bicolor damselfish</name>
    <dbReference type="NCBI Taxonomy" id="144197"/>
    <lineage>
        <taxon>Eukaryota</taxon>
        <taxon>Metazoa</taxon>
        <taxon>Chordata</taxon>
        <taxon>Craniata</taxon>
        <taxon>Vertebrata</taxon>
        <taxon>Euteleostomi</taxon>
        <taxon>Actinopterygii</taxon>
        <taxon>Neopterygii</taxon>
        <taxon>Teleostei</taxon>
        <taxon>Neoteleostei</taxon>
        <taxon>Acanthomorphata</taxon>
        <taxon>Ovalentaria</taxon>
        <taxon>Pomacentridae</taxon>
        <taxon>Stegastes</taxon>
    </lineage>
</organism>
<dbReference type="InterPro" id="IPR052051">
    <property type="entry name" value="TCR_complex_component"/>
</dbReference>
<keyword evidence="2" id="KW-1003">Cell membrane</keyword>
<evidence type="ECO:0000256" key="4">
    <source>
        <dbReference type="ARBA" id="ARBA00022859"/>
    </source>
</evidence>
<dbReference type="InterPro" id="IPR036179">
    <property type="entry name" value="Ig-like_dom_sf"/>
</dbReference>
<feature type="transmembrane region" description="Helical" evidence="9">
    <location>
        <begin position="252"/>
        <end position="274"/>
    </location>
</feature>
<sequence length="339" mass="37792">KMTSLSFAVYLTCLGTNLPGHVHQDSGFMSADVGGNVTLQCFYQSNVAAVFLWYKQSLGQKPKLLSRFYKHDKVGTFSDEFKNNSRLSLETQNGKNHLTISDLHISDSATYYCVSCSSYKFEFGEGITVSVRGSGLNIQTSVRQSASETIQPGDPETLSCTVHTGTCDGEHSVYWFRNQLESHPGLIYTDGGRNDQRMRKPNTPTQTCVYNLPMNLSHAGAHDCAVASCRHIVFGDGTKPELADGMNSIKHLVFFLSGALALTIILNVLMAFLLHKMRKKNPWQRTDTNPRYSEPSTANTEGHQDADNLHYAALREHRFNASRKQREDTSNQCVYSSVK</sequence>
<dbReference type="SUPFAM" id="SSF48726">
    <property type="entry name" value="Immunoglobulin"/>
    <property type="match status" value="2"/>
</dbReference>
<evidence type="ECO:0000256" key="1">
    <source>
        <dbReference type="ARBA" id="ARBA00004236"/>
    </source>
</evidence>
<feature type="compositionally biased region" description="Polar residues" evidence="8">
    <location>
        <begin position="283"/>
        <end position="301"/>
    </location>
</feature>
<evidence type="ECO:0000256" key="6">
    <source>
        <dbReference type="ARBA" id="ARBA00023157"/>
    </source>
</evidence>
<feature type="region of interest" description="Disordered" evidence="8">
    <location>
        <begin position="320"/>
        <end position="339"/>
    </location>
</feature>